<dbReference type="PANTHER" id="PTHR21621:SF0">
    <property type="entry name" value="BETA-CITRYLGLUTAMATE SYNTHASE B-RELATED"/>
    <property type="match status" value="1"/>
</dbReference>
<gene>
    <name evidence="6" type="primary">rimK</name>
    <name evidence="6" type="ORF">GCM10010211_44310</name>
</gene>
<dbReference type="InterPro" id="IPR011761">
    <property type="entry name" value="ATP-grasp"/>
</dbReference>
<keyword evidence="2 4" id="KW-0547">Nucleotide-binding</keyword>
<evidence type="ECO:0000313" key="7">
    <source>
        <dbReference type="Proteomes" id="UP000654471"/>
    </source>
</evidence>
<accession>A0ABQ2V879</accession>
<dbReference type="Gene3D" id="3.30.470.20">
    <property type="entry name" value="ATP-grasp fold, B domain"/>
    <property type="match status" value="1"/>
</dbReference>
<evidence type="ECO:0000256" key="4">
    <source>
        <dbReference type="PROSITE-ProRule" id="PRU00409"/>
    </source>
</evidence>
<evidence type="ECO:0000256" key="2">
    <source>
        <dbReference type="ARBA" id="ARBA00022741"/>
    </source>
</evidence>
<proteinExistence type="predicted"/>
<name>A0ABQ2V879_9ACTN</name>
<protein>
    <submittedName>
        <fullName evidence="6">Alpha-L-glutamate ligase</fullName>
    </submittedName>
</protein>
<dbReference type="PANTHER" id="PTHR21621">
    <property type="entry name" value="RIBOSOMAL PROTEIN S6 MODIFICATION PROTEIN"/>
    <property type="match status" value="1"/>
</dbReference>
<dbReference type="PROSITE" id="PS50975">
    <property type="entry name" value="ATP_GRASP"/>
    <property type="match status" value="1"/>
</dbReference>
<dbReference type="Gene3D" id="3.40.50.20">
    <property type="match status" value="1"/>
</dbReference>
<dbReference type="SUPFAM" id="SSF56059">
    <property type="entry name" value="Glutathione synthetase ATP-binding domain-like"/>
    <property type="match status" value="1"/>
</dbReference>
<evidence type="ECO:0000313" key="6">
    <source>
        <dbReference type="EMBL" id="GGU73489.1"/>
    </source>
</evidence>
<organism evidence="6 7">
    <name type="scientific">Streptomyces albospinus</name>
    <dbReference type="NCBI Taxonomy" id="285515"/>
    <lineage>
        <taxon>Bacteria</taxon>
        <taxon>Bacillati</taxon>
        <taxon>Actinomycetota</taxon>
        <taxon>Actinomycetes</taxon>
        <taxon>Kitasatosporales</taxon>
        <taxon>Streptomycetaceae</taxon>
        <taxon>Streptomyces</taxon>
    </lineage>
</organism>
<evidence type="ECO:0000256" key="1">
    <source>
        <dbReference type="ARBA" id="ARBA00022723"/>
    </source>
</evidence>
<dbReference type="Proteomes" id="UP000654471">
    <property type="component" value="Unassembled WGS sequence"/>
</dbReference>
<dbReference type="EMBL" id="BMRP01000015">
    <property type="protein sequence ID" value="GGU73489.1"/>
    <property type="molecule type" value="Genomic_DNA"/>
</dbReference>
<sequence length="321" mass="34064">MLPSLDVWLLVREHPCGPIGTTKTLADALTETYGSRFAVWHTDELLLGVQDGRLFLRTLAGVEVPAPKVVCVRQTPGSMHHDREVTLLRHLERMGATLINPLEAHLTCRNKIWQLQELALAGLPVPDSLSYATSPLDGVVRSPGLEAPCVVKSVNGHGGKQVFLAPDLALLRGVAGSLADDVPFALQQYVAPSHGRDLRVVVVEGEPVGAELRTARDGALASNLARGGSATLCQGRYPEAEALAVRAAQSLGLTIAGVDLLFSATGEHTVCEVNAVPGWRPGMTAVIPAIVACIDGHLDAYRLTNSVKSPAPQRSSPTMRA</sequence>
<comment type="caution">
    <text evidence="6">The sequence shown here is derived from an EMBL/GenBank/DDBJ whole genome shotgun (WGS) entry which is preliminary data.</text>
</comment>
<evidence type="ECO:0000259" key="5">
    <source>
        <dbReference type="PROSITE" id="PS50975"/>
    </source>
</evidence>
<keyword evidence="1" id="KW-0479">Metal-binding</keyword>
<feature type="domain" description="ATP-grasp" evidence="5">
    <location>
        <begin position="115"/>
        <end position="302"/>
    </location>
</feature>
<evidence type="ECO:0000256" key="3">
    <source>
        <dbReference type="ARBA" id="ARBA00022840"/>
    </source>
</evidence>
<dbReference type="Pfam" id="PF08443">
    <property type="entry name" value="RimK"/>
    <property type="match status" value="1"/>
</dbReference>
<dbReference type="NCBIfam" id="TIGR00768">
    <property type="entry name" value="rimK_fam"/>
    <property type="match status" value="1"/>
</dbReference>
<keyword evidence="6" id="KW-0436">Ligase</keyword>
<keyword evidence="3 4" id="KW-0067">ATP-binding</keyword>
<reference evidence="7" key="1">
    <citation type="journal article" date="2019" name="Int. J. Syst. Evol. Microbiol.">
        <title>The Global Catalogue of Microorganisms (GCM) 10K type strain sequencing project: providing services to taxonomists for standard genome sequencing and annotation.</title>
        <authorList>
            <consortium name="The Broad Institute Genomics Platform"/>
            <consortium name="The Broad Institute Genome Sequencing Center for Infectious Disease"/>
            <person name="Wu L."/>
            <person name="Ma J."/>
        </authorList>
    </citation>
    <scope>NUCLEOTIDE SEQUENCE [LARGE SCALE GENOMIC DNA]</scope>
    <source>
        <strain evidence="7">JCM 3399</strain>
    </source>
</reference>
<keyword evidence="7" id="KW-1185">Reference proteome</keyword>
<dbReference type="GO" id="GO:0016874">
    <property type="term" value="F:ligase activity"/>
    <property type="evidence" value="ECO:0007669"/>
    <property type="project" value="UniProtKB-KW"/>
</dbReference>
<dbReference type="InterPro" id="IPR013651">
    <property type="entry name" value="ATP-grasp_RimK-type"/>
</dbReference>
<dbReference type="InterPro" id="IPR004666">
    <property type="entry name" value="Rp_bS6_RimK/Lys_biosynth_LsyX"/>
</dbReference>